<dbReference type="Pfam" id="PF00583">
    <property type="entry name" value="Acetyltransf_1"/>
    <property type="match status" value="1"/>
</dbReference>
<dbReference type="SUPFAM" id="SSF55729">
    <property type="entry name" value="Acyl-CoA N-acyltransferases (Nat)"/>
    <property type="match status" value="1"/>
</dbReference>
<sequence length="148" mass="16243">MTDVSITLRPVDAETVERVEALLKANDLPYRDVRTKPECFVTAFSETTFVGVGGVERYGSNGLLRSVVVMESNRGQGYGTALVGALEDRGRSNGVETLYLLTTTASAFFRREGYDAVDREVVPEPIQQTTEFADLCPNSAICLKKNLE</sequence>
<evidence type="ECO:0000313" key="5">
    <source>
        <dbReference type="Proteomes" id="UP001154061"/>
    </source>
</evidence>
<keyword evidence="2" id="KW-0012">Acyltransferase</keyword>
<keyword evidence="5" id="KW-1185">Reference proteome</keyword>
<organism evidence="4 5">
    <name type="scientific">Natrinema salsiterrestre</name>
    <dbReference type="NCBI Taxonomy" id="2950540"/>
    <lineage>
        <taxon>Archaea</taxon>
        <taxon>Methanobacteriati</taxon>
        <taxon>Methanobacteriota</taxon>
        <taxon>Stenosarchaea group</taxon>
        <taxon>Halobacteria</taxon>
        <taxon>Halobacteriales</taxon>
        <taxon>Natrialbaceae</taxon>
        <taxon>Natrinema</taxon>
    </lineage>
</organism>
<dbReference type="RefSeq" id="WP_277520933.1">
    <property type="nucleotide sequence ID" value="NZ_JAMQOT010000002.1"/>
</dbReference>
<comment type="caution">
    <text evidence="4">The sequence shown here is derived from an EMBL/GenBank/DDBJ whole genome shotgun (WGS) entry which is preliminary data.</text>
</comment>
<dbReference type="Proteomes" id="UP001154061">
    <property type="component" value="Unassembled WGS sequence"/>
</dbReference>
<dbReference type="Gene3D" id="3.40.630.30">
    <property type="match status" value="1"/>
</dbReference>
<name>A0A9Q4L2T3_9EURY</name>
<evidence type="ECO:0000256" key="1">
    <source>
        <dbReference type="ARBA" id="ARBA00022679"/>
    </source>
</evidence>
<dbReference type="NCBIfam" id="NF040501">
    <property type="entry name" value="resist_ArsN2"/>
    <property type="match status" value="1"/>
</dbReference>
<accession>A0A9Q4L2T3</accession>
<proteinExistence type="predicted"/>
<evidence type="ECO:0000256" key="2">
    <source>
        <dbReference type="ARBA" id="ARBA00023315"/>
    </source>
</evidence>
<dbReference type="CDD" id="cd04301">
    <property type="entry name" value="NAT_SF"/>
    <property type="match status" value="1"/>
</dbReference>
<evidence type="ECO:0000259" key="3">
    <source>
        <dbReference type="PROSITE" id="PS51186"/>
    </source>
</evidence>
<feature type="domain" description="N-acetyltransferase" evidence="3">
    <location>
        <begin position="6"/>
        <end position="148"/>
    </location>
</feature>
<dbReference type="EMBL" id="JAMQOT010000002">
    <property type="protein sequence ID" value="MDF9745452.1"/>
    <property type="molecule type" value="Genomic_DNA"/>
</dbReference>
<dbReference type="GO" id="GO:0016747">
    <property type="term" value="F:acyltransferase activity, transferring groups other than amino-acyl groups"/>
    <property type="evidence" value="ECO:0007669"/>
    <property type="project" value="InterPro"/>
</dbReference>
<dbReference type="PROSITE" id="PS51186">
    <property type="entry name" value="GNAT"/>
    <property type="match status" value="1"/>
</dbReference>
<protein>
    <submittedName>
        <fullName evidence="4">Arsenic resistance N-acetyltransferase ArsN2</fullName>
    </submittedName>
</protein>
<dbReference type="PANTHER" id="PTHR43877:SF2">
    <property type="entry name" value="AMINOALKYLPHOSPHONATE N-ACETYLTRANSFERASE-RELATED"/>
    <property type="match status" value="1"/>
</dbReference>
<keyword evidence="1" id="KW-0808">Transferase</keyword>
<dbReference type="InterPro" id="IPR050832">
    <property type="entry name" value="Bact_Acetyltransf"/>
</dbReference>
<dbReference type="InterPro" id="IPR016181">
    <property type="entry name" value="Acyl_CoA_acyltransferase"/>
</dbReference>
<gene>
    <name evidence="4" type="primary">arsN2</name>
    <name evidence="4" type="ORF">NDI89_07625</name>
</gene>
<dbReference type="AlphaFoldDB" id="A0A9Q4L2T3"/>
<dbReference type="InterPro" id="IPR000182">
    <property type="entry name" value="GNAT_dom"/>
</dbReference>
<dbReference type="PANTHER" id="PTHR43877">
    <property type="entry name" value="AMINOALKYLPHOSPHONATE N-ACETYLTRANSFERASE-RELATED-RELATED"/>
    <property type="match status" value="1"/>
</dbReference>
<evidence type="ECO:0000313" key="4">
    <source>
        <dbReference type="EMBL" id="MDF9745452.1"/>
    </source>
</evidence>
<reference evidence="4" key="1">
    <citation type="submission" date="2022-06" db="EMBL/GenBank/DDBJ databases">
        <title>Natrinema sp. a new haloarchaeum isolate from saline soil.</title>
        <authorList>
            <person name="Strakova D."/>
            <person name="Galisteo C."/>
            <person name="Sanchez-Porro C."/>
            <person name="Ventosa A."/>
        </authorList>
    </citation>
    <scope>NUCLEOTIDE SEQUENCE</scope>
    <source>
        <strain evidence="4">S1CR25-10</strain>
    </source>
</reference>